<dbReference type="STRING" id="504798.SAMN05421871_102349"/>
<accession>A0A1H0ND64</accession>
<dbReference type="PANTHER" id="PTHR30055:SF231">
    <property type="entry name" value="TRANSCRIPTIONAL REGULATORY PROTEIN (PROBABLY DEOR-FAMILY)-RELATED"/>
    <property type="match status" value="1"/>
</dbReference>
<evidence type="ECO:0000256" key="2">
    <source>
        <dbReference type="PROSITE-ProRule" id="PRU00335"/>
    </source>
</evidence>
<feature type="DNA-binding region" description="H-T-H motif" evidence="2">
    <location>
        <begin position="37"/>
        <end position="56"/>
    </location>
</feature>
<dbReference type="GO" id="GO:0003700">
    <property type="term" value="F:DNA-binding transcription factor activity"/>
    <property type="evidence" value="ECO:0007669"/>
    <property type="project" value="TreeGrafter"/>
</dbReference>
<dbReference type="InterPro" id="IPR001647">
    <property type="entry name" value="HTH_TetR"/>
</dbReference>
<dbReference type="PROSITE" id="PS50977">
    <property type="entry name" value="HTH_TETR_2"/>
    <property type="match status" value="1"/>
</dbReference>
<dbReference type="Proteomes" id="UP000199651">
    <property type="component" value="Unassembled WGS sequence"/>
</dbReference>
<dbReference type="InterPro" id="IPR009057">
    <property type="entry name" value="Homeodomain-like_sf"/>
</dbReference>
<reference evidence="5" key="1">
    <citation type="submission" date="2016-10" db="EMBL/GenBank/DDBJ databases">
        <authorList>
            <person name="Varghese N."/>
            <person name="Submissions S."/>
        </authorList>
    </citation>
    <scope>NUCLEOTIDE SEQUENCE [LARGE SCALE GENOMIC DNA]</scope>
    <source>
        <strain evidence="5">IBRC-M 10655</strain>
    </source>
</reference>
<dbReference type="SUPFAM" id="SSF48498">
    <property type="entry name" value="Tetracyclin repressor-like, C-terminal domain"/>
    <property type="match status" value="1"/>
</dbReference>
<evidence type="ECO:0000313" key="5">
    <source>
        <dbReference type="Proteomes" id="UP000199651"/>
    </source>
</evidence>
<gene>
    <name evidence="4" type="ORF">SAMN05192558_105299</name>
</gene>
<dbReference type="SUPFAM" id="SSF46689">
    <property type="entry name" value="Homeodomain-like"/>
    <property type="match status" value="1"/>
</dbReference>
<dbReference type="RefSeq" id="WP_091375078.1">
    <property type="nucleotide sequence ID" value="NZ_FNDV01000002.1"/>
</dbReference>
<organism evidence="4 5">
    <name type="scientific">Actinokineospora alba</name>
    <dbReference type="NCBI Taxonomy" id="504798"/>
    <lineage>
        <taxon>Bacteria</taxon>
        <taxon>Bacillati</taxon>
        <taxon>Actinomycetota</taxon>
        <taxon>Actinomycetes</taxon>
        <taxon>Pseudonocardiales</taxon>
        <taxon>Pseudonocardiaceae</taxon>
        <taxon>Actinokineospora</taxon>
    </lineage>
</organism>
<proteinExistence type="predicted"/>
<keyword evidence="5" id="KW-1185">Reference proteome</keyword>
<protein>
    <submittedName>
        <fullName evidence="4">DNA-binding transcriptional regulator YbjK</fullName>
    </submittedName>
</protein>
<keyword evidence="1 2" id="KW-0238">DNA-binding</keyword>
<dbReference type="InterPro" id="IPR036271">
    <property type="entry name" value="Tet_transcr_reg_TetR-rel_C_sf"/>
</dbReference>
<feature type="domain" description="HTH tetR-type" evidence="3">
    <location>
        <begin position="14"/>
        <end position="74"/>
    </location>
</feature>
<evidence type="ECO:0000259" key="3">
    <source>
        <dbReference type="PROSITE" id="PS50977"/>
    </source>
</evidence>
<name>A0A1H0ND64_9PSEU</name>
<dbReference type="InterPro" id="IPR050109">
    <property type="entry name" value="HTH-type_TetR-like_transc_reg"/>
</dbReference>
<dbReference type="Pfam" id="PF17940">
    <property type="entry name" value="TetR_C_31"/>
    <property type="match status" value="1"/>
</dbReference>
<evidence type="ECO:0000256" key="1">
    <source>
        <dbReference type="ARBA" id="ARBA00023125"/>
    </source>
</evidence>
<dbReference type="Gene3D" id="1.10.357.10">
    <property type="entry name" value="Tetracycline Repressor, domain 2"/>
    <property type="match status" value="1"/>
</dbReference>
<evidence type="ECO:0000313" key="4">
    <source>
        <dbReference type="EMBL" id="SDO90335.1"/>
    </source>
</evidence>
<dbReference type="OrthoDB" id="6929199at2"/>
<dbReference type="InterPro" id="IPR041583">
    <property type="entry name" value="TetR_C_31"/>
</dbReference>
<sequence>MEEPITDGRRVKGERRKQELIEATLRVVAREGVAGVSHRTVAREADLPATAAAYHFHGIDDLLAAALTRSMDDDAARMRRFAADTGGGADGLRELAERMAEVVAEPDHLLAEYELYLLAAREPKLRPATHRWMDAVAEFARRYTDDSVRIQILVGVVDGLLLQGLLHDRPPTADQLEAVLRTVLVEPAFAAD</sequence>
<dbReference type="GO" id="GO:0000976">
    <property type="term" value="F:transcription cis-regulatory region binding"/>
    <property type="evidence" value="ECO:0007669"/>
    <property type="project" value="TreeGrafter"/>
</dbReference>
<dbReference type="PANTHER" id="PTHR30055">
    <property type="entry name" value="HTH-TYPE TRANSCRIPTIONAL REGULATOR RUTR"/>
    <property type="match status" value="1"/>
</dbReference>
<dbReference type="AlphaFoldDB" id="A0A1H0ND64"/>
<dbReference type="EMBL" id="FNJB01000005">
    <property type="protein sequence ID" value="SDO90335.1"/>
    <property type="molecule type" value="Genomic_DNA"/>
</dbReference>